<keyword evidence="1" id="KW-0812">Transmembrane</keyword>
<dbReference type="EMBL" id="AMFJ01021654">
    <property type="protein sequence ID" value="EKD65997.1"/>
    <property type="molecule type" value="Genomic_DNA"/>
</dbReference>
<protein>
    <submittedName>
        <fullName evidence="3">Uncharacterized protein</fullName>
    </submittedName>
</protein>
<feature type="chain" id="PRO_5017282595" evidence="2">
    <location>
        <begin position="24"/>
        <end position="607"/>
    </location>
</feature>
<feature type="transmembrane region" description="Helical" evidence="1">
    <location>
        <begin position="572"/>
        <end position="591"/>
    </location>
</feature>
<evidence type="ECO:0000256" key="2">
    <source>
        <dbReference type="SAM" id="SignalP"/>
    </source>
</evidence>
<keyword evidence="2" id="KW-0732">Signal</keyword>
<reference evidence="3" key="1">
    <citation type="journal article" date="2012" name="Science">
        <title>Fermentation, hydrogen, and sulfur metabolism in multiple uncultivated bacterial phyla.</title>
        <authorList>
            <person name="Wrighton K.C."/>
            <person name="Thomas B.C."/>
            <person name="Sharon I."/>
            <person name="Miller C.S."/>
            <person name="Castelle C.J."/>
            <person name="VerBerkmoes N.C."/>
            <person name="Wilkins M.J."/>
            <person name="Hettich R.L."/>
            <person name="Lipton M.S."/>
            <person name="Williams K.H."/>
            <person name="Long P.E."/>
            <person name="Banfield J.F."/>
        </authorList>
    </citation>
    <scope>NUCLEOTIDE SEQUENCE [LARGE SCALE GENOMIC DNA]</scope>
</reference>
<evidence type="ECO:0000313" key="3">
    <source>
        <dbReference type="EMBL" id="EKD65997.1"/>
    </source>
</evidence>
<comment type="caution">
    <text evidence="3">The sequence shown here is derived from an EMBL/GenBank/DDBJ whole genome shotgun (WGS) entry which is preliminary data.</text>
</comment>
<keyword evidence="1" id="KW-1133">Transmembrane helix</keyword>
<keyword evidence="1" id="KW-0472">Membrane</keyword>
<name>K2AVX7_9BACT</name>
<proteinExistence type="predicted"/>
<feature type="transmembrane region" description="Helical" evidence="1">
    <location>
        <begin position="397"/>
        <end position="419"/>
    </location>
</feature>
<organism evidence="3">
    <name type="scientific">uncultured bacterium</name>
    <name type="common">gcode 4</name>
    <dbReference type="NCBI Taxonomy" id="1234023"/>
    <lineage>
        <taxon>Bacteria</taxon>
        <taxon>environmental samples</taxon>
    </lineage>
</organism>
<feature type="transmembrane region" description="Helical" evidence="1">
    <location>
        <begin position="365"/>
        <end position="385"/>
    </location>
</feature>
<accession>K2AVX7</accession>
<gene>
    <name evidence="3" type="ORF">ACD_49C00068G0002</name>
</gene>
<evidence type="ECO:0000256" key="1">
    <source>
        <dbReference type="SAM" id="Phobius"/>
    </source>
</evidence>
<feature type="transmembrane region" description="Helical" evidence="1">
    <location>
        <begin position="537"/>
        <end position="560"/>
    </location>
</feature>
<feature type="transmembrane region" description="Helical" evidence="1">
    <location>
        <begin position="481"/>
        <end position="501"/>
    </location>
</feature>
<feature type="signal peptide" evidence="2">
    <location>
        <begin position="1"/>
        <end position="23"/>
    </location>
</feature>
<sequence>MKQIYKLLILIFLLFSVSWISFAAYNAANDRDWDLIEDNLDKCPNTPKNAIVDQNWDAAWCSHEQKIIDTNSNWIPDYNDSDIDWDWIINTSETNWYTWTFWADSIYEKSIHITTNPYKKDTDSDSLNDWTEKTIWTDPTNPDTDWDWIDDWIDEEKLTNQDNIQFVNWSWSCDSSCTNQLGDRDVDSVADSLEKIWCLNTKGWIWVFTQLWDSFIWCSSEQKKDKLNFDVLIDWLTTQLEKTQIAIASWSWKNEEIGKFTNLYDDYNLFISDLKISNPKWYNEIVSDTTSIINPTSLKNFVNTNNILSDEINTNLDIKTDPKKWSNRWSYLDTYKQDDHFSWDYTWEKWISKFIFNLARDMKNLFIAIAIVYLLILTFRLFFWWWGDDDLKKWRQWILWTSIWIMLMQVSYVAIVSMYDKSIWEATAASFSNTVIWPLIHLLELFASFVFISMAIFAFYRMITWWWNEEWYKKWIQTITAAIIWFLLIKISTKLVFSIYWKVDCEQDWSWTLCNWDELWNPNLSETVEIARTIIKFATWFIGILVIILIIYAGFLILTSSWNEDRMKKAKWIFKYIIIWIFMIVMSVILFEFMGGKDISWIIWNFK</sequence>
<feature type="transmembrane region" description="Helical" evidence="1">
    <location>
        <begin position="439"/>
        <end position="460"/>
    </location>
</feature>
<dbReference type="AlphaFoldDB" id="K2AVX7"/>